<comment type="subcellular location">
    <subcellularLocation>
        <location evidence="6">Cytoplasm</location>
    </subcellularLocation>
</comment>
<dbReference type="EMBL" id="JAPDPI010000007">
    <property type="protein sequence ID" value="MCW3804974.1"/>
    <property type="molecule type" value="Genomic_DNA"/>
</dbReference>
<evidence type="ECO:0000313" key="9">
    <source>
        <dbReference type="Proteomes" id="UP001207408"/>
    </source>
</evidence>
<proteinExistence type="inferred from homology"/>
<reference evidence="8" key="1">
    <citation type="submission" date="2022-10" db="EMBL/GenBank/DDBJ databases">
        <authorList>
            <person name="Yu W.X."/>
        </authorList>
    </citation>
    <scope>NUCLEOTIDE SEQUENCE</scope>
    <source>
        <strain evidence="8">D04</strain>
    </source>
</reference>
<dbReference type="GO" id="GO:0008033">
    <property type="term" value="P:tRNA processing"/>
    <property type="evidence" value="ECO:0007669"/>
    <property type="project" value="UniProtKB-UniRule"/>
</dbReference>
<evidence type="ECO:0000313" key="8">
    <source>
        <dbReference type="EMBL" id="MCW3804974.1"/>
    </source>
</evidence>
<dbReference type="GO" id="GO:0032259">
    <property type="term" value="P:methylation"/>
    <property type="evidence" value="ECO:0007669"/>
    <property type="project" value="UniProtKB-KW"/>
</dbReference>
<name>A0AAE3MCG2_9BACT</name>
<dbReference type="Proteomes" id="UP001207408">
    <property type="component" value="Unassembled WGS sequence"/>
</dbReference>
<keyword evidence="2 6" id="KW-0489">Methyltransferase</keyword>
<dbReference type="PROSITE" id="PS00092">
    <property type="entry name" value="N6_MTASE"/>
    <property type="match status" value="1"/>
</dbReference>
<dbReference type="HAMAP" id="MF_01872">
    <property type="entry name" value="tRNA_methyltr_YfiC"/>
    <property type="match status" value="1"/>
</dbReference>
<dbReference type="PANTHER" id="PTHR47739">
    <property type="entry name" value="TRNA1(VAL) (ADENINE(37)-N6)-METHYLTRANSFERASE"/>
    <property type="match status" value="1"/>
</dbReference>
<dbReference type="InterPro" id="IPR007848">
    <property type="entry name" value="Small_mtfrase_dom"/>
</dbReference>
<evidence type="ECO:0000256" key="5">
    <source>
        <dbReference type="ARBA" id="ARBA00022694"/>
    </source>
</evidence>
<evidence type="ECO:0000256" key="3">
    <source>
        <dbReference type="ARBA" id="ARBA00022679"/>
    </source>
</evidence>
<dbReference type="GO" id="GO:0003676">
    <property type="term" value="F:nucleic acid binding"/>
    <property type="evidence" value="ECO:0007669"/>
    <property type="project" value="InterPro"/>
</dbReference>
<dbReference type="GO" id="GO:0005737">
    <property type="term" value="C:cytoplasm"/>
    <property type="evidence" value="ECO:0007669"/>
    <property type="project" value="UniProtKB-SubCell"/>
</dbReference>
<dbReference type="AlphaFoldDB" id="A0AAE3MCG2"/>
<dbReference type="RefSeq" id="WP_301198196.1">
    <property type="nucleotide sequence ID" value="NZ_JAPDPI010000007.1"/>
</dbReference>
<dbReference type="InterPro" id="IPR002052">
    <property type="entry name" value="DNA_methylase_N6_adenine_CS"/>
</dbReference>
<dbReference type="CDD" id="cd02440">
    <property type="entry name" value="AdoMet_MTases"/>
    <property type="match status" value="1"/>
</dbReference>
<sequence length="239" mass="27164">MANSYFKFKHFTIEQNMAAMKVGTDGVLLGAWVNCNNARVILDVGTGTGLIALMCAQKNQYANIDALEIDNMAFVQAGINIENSPWNHRIVAINDCLQHFSVVASKKYDLIVSNPPFFNNSLKNVCEQKSMARHTETLTYMELIKGVVSLLSDKGRFAVVLPFDAFGDFEKYANENLLYLQKVLKVKPTPQKQAKRVLMEYGFEKISDVDEKVMVVEEFGRHGYSDEYKELTKDFYLKF</sequence>
<comment type="catalytic activity">
    <reaction evidence="6">
        <text>adenosine(37) in tRNA1(Val) + S-adenosyl-L-methionine = N(6)-methyladenosine(37) in tRNA1(Val) + S-adenosyl-L-homocysteine + H(+)</text>
        <dbReference type="Rhea" id="RHEA:43160"/>
        <dbReference type="Rhea" id="RHEA-COMP:10369"/>
        <dbReference type="Rhea" id="RHEA-COMP:10370"/>
        <dbReference type="ChEBI" id="CHEBI:15378"/>
        <dbReference type="ChEBI" id="CHEBI:57856"/>
        <dbReference type="ChEBI" id="CHEBI:59789"/>
        <dbReference type="ChEBI" id="CHEBI:74411"/>
        <dbReference type="ChEBI" id="CHEBI:74449"/>
        <dbReference type="EC" id="2.1.1.223"/>
    </reaction>
</comment>
<comment type="function">
    <text evidence="6">Specifically methylates the adenine in position 37 of tRNA(1)(Val) (anticodon cmo5UAC).</text>
</comment>
<accession>A0AAE3MCG2</accession>
<evidence type="ECO:0000256" key="4">
    <source>
        <dbReference type="ARBA" id="ARBA00022691"/>
    </source>
</evidence>
<comment type="similarity">
    <text evidence="6">Belongs to the methyltransferase superfamily. tRNA (adenine-N(6)-)-methyltransferase family.</text>
</comment>
<feature type="domain" description="Methyltransferase small" evidence="7">
    <location>
        <begin position="35"/>
        <end position="122"/>
    </location>
</feature>
<evidence type="ECO:0000256" key="2">
    <source>
        <dbReference type="ARBA" id="ARBA00022603"/>
    </source>
</evidence>
<keyword evidence="4 6" id="KW-0949">S-adenosyl-L-methionine</keyword>
<dbReference type="Pfam" id="PF05175">
    <property type="entry name" value="MTS"/>
    <property type="match status" value="1"/>
</dbReference>
<dbReference type="InterPro" id="IPR022882">
    <property type="entry name" value="tRNA_adenine-N6_MeTrfase"/>
</dbReference>
<dbReference type="InterPro" id="IPR050210">
    <property type="entry name" value="tRNA_Adenine-N(6)_MTase"/>
</dbReference>
<dbReference type="SUPFAM" id="SSF53335">
    <property type="entry name" value="S-adenosyl-L-methionine-dependent methyltransferases"/>
    <property type="match status" value="1"/>
</dbReference>
<comment type="caution">
    <text evidence="8">The sequence shown here is derived from an EMBL/GenBank/DDBJ whole genome shotgun (WGS) entry which is preliminary data.</text>
</comment>
<keyword evidence="5 6" id="KW-0819">tRNA processing</keyword>
<keyword evidence="1 6" id="KW-0963">Cytoplasm</keyword>
<dbReference type="Gene3D" id="3.40.50.150">
    <property type="entry name" value="Vaccinia Virus protein VP39"/>
    <property type="match status" value="1"/>
</dbReference>
<dbReference type="PRINTS" id="PR00507">
    <property type="entry name" value="N12N6MTFRASE"/>
</dbReference>
<evidence type="ECO:0000259" key="7">
    <source>
        <dbReference type="Pfam" id="PF05175"/>
    </source>
</evidence>
<evidence type="ECO:0000256" key="1">
    <source>
        <dbReference type="ARBA" id="ARBA00022490"/>
    </source>
</evidence>
<dbReference type="EC" id="2.1.1.223" evidence="6"/>
<dbReference type="PANTHER" id="PTHR47739:SF1">
    <property type="entry name" value="TRNA1(VAL) (ADENINE(37)-N6)-METHYLTRANSFERASE"/>
    <property type="match status" value="1"/>
</dbReference>
<keyword evidence="9" id="KW-1185">Reference proteome</keyword>
<protein>
    <recommendedName>
        <fullName evidence="6">tRNA1(Val) (adenine(37)-N6)-methyltransferase</fullName>
        <ecNumber evidence="6">2.1.1.223</ecNumber>
    </recommendedName>
    <alternativeName>
        <fullName evidence="6">tRNA m6A37 methyltransferase</fullName>
    </alternativeName>
</protein>
<dbReference type="GO" id="GO:0016430">
    <property type="term" value="F:tRNA (adenine-N6)-methyltransferase activity"/>
    <property type="evidence" value="ECO:0007669"/>
    <property type="project" value="UniProtKB-UniRule"/>
</dbReference>
<organism evidence="8 9">
    <name type="scientific">Plebeiibacterium marinum</name>
    <dbReference type="NCBI Taxonomy" id="2992111"/>
    <lineage>
        <taxon>Bacteria</taxon>
        <taxon>Pseudomonadati</taxon>
        <taxon>Bacteroidota</taxon>
        <taxon>Bacteroidia</taxon>
        <taxon>Marinilabiliales</taxon>
        <taxon>Marinilabiliaceae</taxon>
        <taxon>Plebeiibacterium</taxon>
    </lineage>
</organism>
<dbReference type="InterPro" id="IPR029063">
    <property type="entry name" value="SAM-dependent_MTases_sf"/>
</dbReference>
<gene>
    <name evidence="8" type="ORF">OM074_05015</name>
</gene>
<keyword evidence="3 6" id="KW-0808">Transferase</keyword>
<evidence type="ECO:0000256" key="6">
    <source>
        <dbReference type="HAMAP-Rule" id="MF_01872"/>
    </source>
</evidence>